<keyword evidence="5" id="KW-1185">Reference proteome</keyword>
<keyword evidence="2" id="KW-0812">Transmembrane</keyword>
<comment type="caution">
    <text evidence="4">The sequence shown here is derived from an EMBL/GenBank/DDBJ whole genome shotgun (WGS) entry which is preliminary data.</text>
</comment>
<evidence type="ECO:0000256" key="2">
    <source>
        <dbReference type="SAM" id="Phobius"/>
    </source>
</evidence>
<name>A0ABP9UPQ9_9BACT</name>
<proteinExistence type="predicted"/>
<keyword evidence="2" id="KW-0472">Membrane</keyword>
<evidence type="ECO:0000256" key="1">
    <source>
        <dbReference type="SAM" id="MobiDB-lite"/>
    </source>
</evidence>
<dbReference type="Proteomes" id="UP001476282">
    <property type="component" value="Unassembled WGS sequence"/>
</dbReference>
<dbReference type="Pfam" id="PF12450">
    <property type="entry name" value="vWF_A"/>
    <property type="match status" value="1"/>
</dbReference>
<gene>
    <name evidence="4" type="ORF">Hsar01_01885</name>
</gene>
<protein>
    <recommendedName>
        <fullName evidence="3">Uncharacterized protein YfbK N-terminal domain-containing protein</fullName>
    </recommendedName>
</protein>
<dbReference type="InterPro" id="IPR022156">
    <property type="entry name" value="Uncharacterised_YfbK_N"/>
</dbReference>
<evidence type="ECO:0000313" key="5">
    <source>
        <dbReference type="Proteomes" id="UP001476282"/>
    </source>
</evidence>
<dbReference type="EMBL" id="BAABRI010000009">
    <property type="protein sequence ID" value="GAA5482662.1"/>
    <property type="molecule type" value="Genomic_DNA"/>
</dbReference>
<keyword evidence="2" id="KW-1133">Transmembrane helix</keyword>
<accession>A0ABP9UPQ9</accession>
<evidence type="ECO:0000313" key="4">
    <source>
        <dbReference type="EMBL" id="GAA5482662.1"/>
    </source>
</evidence>
<evidence type="ECO:0000259" key="3">
    <source>
        <dbReference type="Pfam" id="PF12450"/>
    </source>
</evidence>
<organism evidence="4 5">
    <name type="scientific">Haloferula sargassicola</name>
    <dbReference type="NCBI Taxonomy" id="490096"/>
    <lineage>
        <taxon>Bacteria</taxon>
        <taxon>Pseudomonadati</taxon>
        <taxon>Verrucomicrobiota</taxon>
        <taxon>Verrucomicrobiia</taxon>
        <taxon>Verrucomicrobiales</taxon>
        <taxon>Verrucomicrobiaceae</taxon>
        <taxon>Haloferula</taxon>
    </lineage>
</organism>
<feature type="domain" description="Uncharacterised protein YfbK N-terminal" evidence="3">
    <location>
        <begin position="214"/>
        <end position="275"/>
    </location>
</feature>
<reference evidence="4 5" key="1">
    <citation type="submission" date="2024-02" db="EMBL/GenBank/DDBJ databases">
        <title>Haloferula sargassicola NBRC 104335.</title>
        <authorList>
            <person name="Ichikawa N."/>
            <person name="Katano-Makiyama Y."/>
            <person name="Hidaka K."/>
        </authorList>
    </citation>
    <scope>NUCLEOTIDE SEQUENCE [LARGE SCALE GENOMIC DNA]</scope>
    <source>
        <strain evidence="4 5">NBRC 104335</strain>
    </source>
</reference>
<feature type="transmembrane region" description="Helical" evidence="2">
    <location>
        <begin position="104"/>
        <end position="126"/>
    </location>
</feature>
<sequence>MDANGVVPIATDEPMKLLPDDPRLTAYALGELDDDESRRVERAVAADPALRISLDEIERTCGFMSDVFGAAGEARLRPSQRRAVLKASEPEPAVVRKSPAWKPWLVALGAAAAVVLAAVMLGQLGAGRKSPGTMLEAVALLPAPGPSSGSTRVASGGEETTAPSGSGGAPGDRFRELAKKISQAPLPVRSALPATTDLAGFSAGSELRLPVVTGTGSAVWVRRWIEERGMLPPRDAVRVEEMINSQTLPMKPLGDQLEAGVASMPCPWAPDRWLVGISLRAPEREVQGLVLRSLSERPRRVVGSYVTRSDAALPTTLPAGRSQLVLMEFSGEGALGTVELSDAAGHAFSLEIPEEKPDPAMLRAATQAAFGLWLRDEEVSADDLKKLLERTRDDDPIWMAQWRVIERALTLRGGAD</sequence>
<feature type="region of interest" description="Disordered" evidence="1">
    <location>
        <begin position="145"/>
        <end position="173"/>
    </location>
</feature>